<dbReference type="EC" id="1.14.-.-" evidence="3"/>
<dbReference type="InterPro" id="IPR011008">
    <property type="entry name" value="Dimeric_a/b-barrel"/>
</dbReference>
<keyword evidence="3" id="KW-0560">Oxidoreductase</keyword>
<proteinExistence type="predicted"/>
<feature type="compositionally biased region" description="Basic and acidic residues" evidence="1">
    <location>
        <begin position="70"/>
        <end position="88"/>
    </location>
</feature>
<name>A0ABV8CV26_9STRE</name>
<dbReference type="RefSeq" id="WP_380425566.1">
    <property type="nucleotide sequence ID" value="NZ_JBHRZV010000027.1"/>
</dbReference>
<dbReference type="Pfam" id="PF03992">
    <property type="entry name" value="ABM"/>
    <property type="match status" value="1"/>
</dbReference>
<organism evidence="3 4">
    <name type="scientific">Streptococcus caprae</name>
    <dbReference type="NCBI Taxonomy" id="1640501"/>
    <lineage>
        <taxon>Bacteria</taxon>
        <taxon>Bacillati</taxon>
        <taxon>Bacillota</taxon>
        <taxon>Bacilli</taxon>
        <taxon>Lactobacillales</taxon>
        <taxon>Streptococcaceae</taxon>
        <taxon>Streptococcus</taxon>
    </lineage>
</organism>
<dbReference type="GO" id="GO:0004497">
    <property type="term" value="F:monooxygenase activity"/>
    <property type="evidence" value="ECO:0007669"/>
    <property type="project" value="UniProtKB-KW"/>
</dbReference>
<evidence type="ECO:0000313" key="3">
    <source>
        <dbReference type="EMBL" id="MFC3927696.1"/>
    </source>
</evidence>
<feature type="region of interest" description="Disordered" evidence="1">
    <location>
        <begin position="70"/>
        <end position="107"/>
    </location>
</feature>
<dbReference type="PROSITE" id="PS51725">
    <property type="entry name" value="ABM"/>
    <property type="match status" value="1"/>
</dbReference>
<evidence type="ECO:0000259" key="2">
    <source>
        <dbReference type="PROSITE" id="PS51725"/>
    </source>
</evidence>
<dbReference type="SUPFAM" id="SSF54909">
    <property type="entry name" value="Dimeric alpha+beta barrel"/>
    <property type="match status" value="1"/>
</dbReference>
<accession>A0ABV8CV26</accession>
<gene>
    <name evidence="3" type="ORF">ACFORF_03540</name>
</gene>
<dbReference type="Proteomes" id="UP001595807">
    <property type="component" value="Unassembled WGS sequence"/>
</dbReference>
<dbReference type="Gene3D" id="3.30.70.100">
    <property type="match status" value="1"/>
</dbReference>
<protein>
    <submittedName>
        <fullName evidence="3">Antibiotic biosynthesis monooxygenase family protein</fullName>
        <ecNumber evidence="3">1.14.-.-</ecNumber>
    </submittedName>
</protein>
<reference evidence="4" key="1">
    <citation type="journal article" date="2019" name="Int. J. Syst. Evol. Microbiol.">
        <title>The Global Catalogue of Microorganisms (GCM) 10K type strain sequencing project: providing services to taxonomists for standard genome sequencing and annotation.</title>
        <authorList>
            <consortium name="The Broad Institute Genomics Platform"/>
            <consortium name="The Broad Institute Genome Sequencing Center for Infectious Disease"/>
            <person name="Wu L."/>
            <person name="Ma J."/>
        </authorList>
    </citation>
    <scope>NUCLEOTIDE SEQUENCE [LARGE SCALE GENOMIC DNA]</scope>
    <source>
        <strain evidence="4">CCUG 67170</strain>
    </source>
</reference>
<feature type="domain" description="ABM" evidence="2">
    <location>
        <begin position="3"/>
        <end position="96"/>
    </location>
</feature>
<dbReference type="EMBL" id="JBHRZV010000027">
    <property type="protein sequence ID" value="MFC3927696.1"/>
    <property type="molecule type" value="Genomic_DNA"/>
</dbReference>
<evidence type="ECO:0000313" key="4">
    <source>
        <dbReference type="Proteomes" id="UP001595807"/>
    </source>
</evidence>
<comment type="caution">
    <text evidence="3">The sequence shown here is derived from an EMBL/GenBank/DDBJ whole genome shotgun (WGS) entry which is preliminary data.</text>
</comment>
<sequence>MVIVKTVTFEVKKEAREKFEAKFKHDAESLANWETCLANEVWIAEKEAAVILTAISKWHSEDDFKAWMKRPEHAQEHKAHAAERRSEDSPLISKNMMSYEEVTATTK</sequence>
<evidence type="ECO:0000256" key="1">
    <source>
        <dbReference type="SAM" id="MobiDB-lite"/>
    </source>
</evidence>
<dbReference type="InterPro" id="IPR007138">
    <property type="entry name" value="ABM_dom"/>
</dbReference>
<keyword evidence="3" id="KW-0503">Monooxygenase</keyword>
<keyword evidence="4" id="KW-1185">Reference proteome</keyword>